<dbReference type="RefSeq" id="WP_191736653.1">
    <property type="nucleotide sequence ID" value="NZ_JACYFS010000002.1"/>
</dbReference>
<dbReference type="InterPro" id="IPR032816">
    <property type="entry name" value="VTT_dom"/>
</dbReference>
<evidence type="ECO:0000256" key="3">
    <source>
        <dbReference type="ARBA" id="ARBA00022475"/>
    </source>
</evidence>
<sequence>MEYNSWRDLLNPEFYINMGGFWVILFIIFAETGLFVGFFLPGDSLLFVSGIYAVDIISKTFGSTGSDFLDTTLLATAVAFAAVVGNQVGYWFGSKTGPALYKKQDTFLFKKKYLYQAHDFFEKNGALAVIMARFLPVVRTFMPIVAGIVNMDKKAFLRDNIIGGVLWSFSLIFAGHYLDKLFMDQFGINLKEKLEFIIIIIVLVTTVPVILKFAFGAPKENPIVEDEVLDELIDKEQENDKEK</sequence>
<evidence type="ECO:0000313" key="9">
    <source>
        <dbReference type="EMBL" id="MBD8082665.1"/>
    </source>
</evidence>
<evidence type="ECO:0000256" key="6">
    <source>
        <dbReference type="ARBA" id="ARBA00023136"/>
    </source>
</evidence>
<evidence type="ECO:0000259" key="8">
    <source>
        <dbReference type="Pfam" id="PF09335"/>
    </source>
</evidence>
<proteinExistence type="inferred from homology"/>
<evidence type="ECO:0000256" key="5">
    <source>
        <dbReference type="ARBA" id="ARBA00022989"/>
    </source>
</evidence>
<evidence type="ECO:0000313" key="10">
    <source>
        <dbReference type="Proteomes" id="UP000637299"/>
    </source>
</evidence>
<comment type="caution">
    <text evidence="9">The sequence shown here is derived from an EMBL/GenBank/DDBJ whole genome shotgun (WGS) entry which is preliminary data.</text>
</comment>
<comment type="similarity">
    <text evidence="2 7">Belongs to the DedA family.</text>
</comment>
<reference evidence="9 10" key="1">
    <citation type="submission" date="2020-09" db="EMBL/GenBank/DDBJ databases">
        <title>Genome seq and assembly of Chryseobacterium sp.</title>
        <authorList>
            <person name="Chhetri G."/>
        </authorList>
    </citation>
    <scope>NUCLEOTIDE SEQUENCE [LARGE SCALE GENOMIC DNA]</scope>
    <source>
        <strain evidence="9 10">GCR10</strain>
    </source>
</reference>
<keyword evidence="5 7" id="KW-1133">Transmembrane helix</keyword>
<evidence type="ECO:0000256" key="1">
    <source>
        <dbReference type="ARBA" id="ARBA00004651"/>
    </source>
</evidence>
<accession>A0ABR8ZBQ7</accession>
<evidence type="ECO:0000256" key="2">
    <source>
        <dbReference type="ARBA" id="ARBA00010792"/>
    </source>
</evidence>
<dbReference type="InterPro" id="IPR032818">
    <property type="entry name" value="DedA-like"/>
</dbReference>
<organism evidence="9 10">
    <name type="scientific">Chryseobacterium caseinilyticum</name>
    <dbReference type="NCBI Taxonomy" id="2771428"/>
    <lineage>
        <taxon>Bacteria</taxon>
        <taxon>Pseudomonadati</taxon>
        <taxon>Bacteroidota</taxon>
        <taxon>Flavobacteriia</taxon>
        <taxon>Flavobacteriales</taxon>
        <taxon>Weeksellaceae</taxon>
        <taxon>Chryseobacterium group</taxon>
        <taxon>Chryseobacterium</taxon>
    </lineage>
</organism>
<dbReference type="EMBL" id="JACYFS010000002">
    <property type="protein sequence ID" value="MBD8082665.1"/>
    <property type="molecule type" value="Genomic_DNA"/>
</dbReference>
<feature type="transmembrane region" description="Helical" evidence="7">
    <location>
        <begin position="161"/>
        <end position="182"/>
    </location>
</feature>
<keyword evidence="6 7" id="KW-0472">Membrane</keyword>
<evidence type="ECO:0000256" key="7">
    <source>
        <dbReference type="RuleBase" id="RU367016"/>
    </source>
</evidence>
<feature type="transmembrane region" description="Helical" evidence="7">
    <location>
        <begin position="194"/>
        <end position="215"/>
    </location>
</feature>
<dbReference type="Pfam" id="PF09335">
    <property type="entry name" value="VTT_dom"/>
    <property type="match status" value="1"/>
</dbReference>
<feature type="transmembrane region" description="Helical" evidence="7">
    <location>
        <begin position="21"/>
        <end position="40"/>
    </location>
</feature>
<keyword evidence="10" id="KW-1185">Reference proteome</keyword>
<feature type="transmembrane region" description="Helical" evidence="7">
    <location>
        <begin position="73"/>
        <end position="93"/>
    </location>
</feature>
<keyword evidence="4 7" id="KW-0812">Transmembrane</keyword>
<dbReference type="PANTHER" id="PTHR30353">
    <property type="entry name" value="INNER MEMBRANE PROTEIN DEDA-RELATED"/>
    <property type="match status" value="1"/>
</dbReference>
<dbReference type="Proteomes" id="UP000637299">
    <property type="component" value="Unassembled WGS sequence"/>
</dbReference>
<protein>
    <submittedName>
        <fullName evidence="9">VTT domain-containing protein</fullName>
    </submittedName>
</protein>
<name>A0ABR8ZBQ7_9FLAO</name>
<feature type="domain" description="VTT" evidence="8">
    <location>
        <begin position="68"/>
        <end position="176"/>
    </location>
</feature>
<comment type="subcellular location">
    <subcellularLocation>
        <location evidence="1 7">Cell membrane</location>
        <topology evidence="1 7">Multi-pass membrane protein</topology>
    </subcellularLocation>
</comment>
<dbReference type="PANTHER" id="PTHR30353:SF0">
    <property type="entry name" value="TRANSMEMBRANE PROTEIN"/>
    <property type="match status" value="1"/>
</dbReference>
<keyword evidence="3 7" id="KW-1003">Cell membrane</keyword>
<gene>
    <name evidence="9" type="ORF">IC610_09570</name>
</gene>
<evidence type="ECO:0000256" key="4">
    <source>
        <dbReference type="ARBA" id="ARBA00022692"/>
    </source>
</evidence>